<gene>
    <name evidence="7" type="ORF">CDAR_109111</name>
</gene>
<dbReference type="InterPro" id="IPR001965">
    <property type="entry name" value="Znf_PHD"/>
</dbReference>
<dbReference type="Pfam" id="PF13639">
    <property type="entry name" value="zf-RING_2"/>
    <property type="match status" value="1"/>
</dbReference>
<keyword evidence="3" id="KW-0862">Zinc</keyword>
<dbReference type="Gene3D" id="3.30.40.10">
    <property type="entry name" value="Zinc/RING finger domain, C3HC4 (zinc finger)"/>
    <property type="match status" value="2"/>
</dbReference>
<dbReference type="AlphaFoldDB" id="A0AAV4PXM6"/>
<evidence type="ECO:0000256" key="2">
    <source>
        <dbReference type="ARBA" id="ARBA00022771"/>
    </source>
</evidence>
<organism evidence="7 8">
    <name type="scientific">Caerostris darwini</name>
    <dbReference type="NCBI Taxonomy" id="1538125"/>
    <lineage>
        <taxon>Eukaryota</taxon>
        <taxon>Metazoa</taxon>
        <taxon>Ecdysozoa</taxon>
        <taxon>Arthropoda</taxon>
        <taxon>Chelicerata</taxon>
        <taxon>Arachnida</taxon>
        <taxon>Araneae</taxon>
        <taxon>Araneomorphae</taxon>
        <taxon>Entelegynae</taxon>
        <taxon>Araneoidea</taxon>
        <taxon>Araneidae</taxon>
        <taxon>Caerostris</taxon>
    </lineage>
</organism>
<dbReference type="GO" id="GO:0061630">
    <property type="term" value="F:ubiquitin protein ligase activity"/>
    <property type="evidence" value="ECO:0007669"/>
    <property type="project" value="TreeGrafter"/>
</dbReference>
<comment type="caution">
    <text evidence="7">The sequence shown here is derived from an EMBL/GenBank/DDBJ whole genome shotgun (WGS) entry which is preliminary data.</text>
</comment>
<dbReference type="GO" id="GO:0008270">
    <property type="term" value="F:zinc ion binding"/>
    <property type="evidence" value="ECO:0007669"/>
    <property type="project" value="UniProtKB-KW"/>
</dbReference>
<dbReference type="PANTHER" id="PTHR45969:SF69">
    <property type="entry name" value="FINGER DOMAIN PROTEIN, PUTATIVE (AFU_ORTHOLOGUE AFUA_3G12190)-RELATED"/>
    <property type="match status" value="1"/>
</dbReference>
<keyword evidence="2 4" id="KW-0863">Zinc-finger</keyword>
<reference evidence="7 8" key="1">
    <citation type="submission" date="2021-06" db="EMBL/GenBank/DDBJ databases">
        <title>Caerostris darwini draft genome.</title>
        <authorList>
            <person name="Kono N."/>
            <person name="Arakawa K."/>
        </authorList>
    </citation>
    <scope>NUCLEOTIDE SEQUENCE [LARGE SCALE GENOMIC DNA]</scope>
</reference>
<feature type="domain" description="RING-type" evidence="6">
    <location>
        <begin position="70"/>
        <end position="113"/>
    </location>
</feature>
<keyword evidence="1" id="KW-0479">Metal-binding</keyword>
<feature type="region of interest" description="Disordered" evidence="5">
    <location>
        <begin position="337"/>
        <end position="365"/>
    </location>
</feature>
<evidence type="ECO:0000256" key="3">
    <source>
        <dbReference type="ARBA" id="ARBA00022833"/>
    </source>
</evidence>
<dbReference type="SMART" id="SM00184">
    <property type="entry name" value="RING"/>
    <property type="match status" value="2"/>
</dbReference>
<dbReference type="Proteomes" id="UP001054837">
    <property type="component" value="Unassembled WGS sequence"/>
</dbReference>
<evidence type="ECO:0000256" key="4">
    <source>
        <dbReference type="PROSITE-ProRule" id="PRU00175"/>
    </source>
</evidence>
<evidence type="ECO:0000313" key="7">
    <source>
        <dbReference type="EMBL" id="GIY00897.1"/>
    </source>
</evidence>
<dbReference type="PROSITE" id="PS50089">
    <property type="entry name" value="ZF_RING_2"/>
    <property type="match status" value="2"/>
</dbReference>
<dbReference type="InterPro" id="IPR013083">
    <property type="entry name" value="Znf_RING/FYVE/PHD"/>
</dbReference>
<protein>
    <recommendedName>
        <fullName evidence="6">RING-type domain-containing protein</fullName>
    </recommendedName>
</protein>
<evidence type="ECO:0000313" key="8">
    <source>
        <dbReference type="Proteomes" id="UP001054837"/>
    </source>
</evidence>
<dbReference type="EMBL" id="BPLQ01003491">
    <property type="protein sequence ID" value="GIY00897.1"/>
    <property type="molecule type" value="Genomic_DNA"/>
</dbReference>
<dbReference type="PANTHER" id="PTHR45969">
    <property type="entry name" value="RING ZINC FINGER PROTEIN-RELATED"/>
    <property type="match status" value="1"/>
</dbReference>
<evidence type="ECO:0000256" key="1">
    <source>
        <dbReference type="ARBA" id="ARBA00022723"/>
    </source>
</evidence>
<proteinExistence type="predicted"/>
<accession>A0AAV4PXM6</accession>
<dbReference type="GO" id="GO:0016567">
    <property type="term" value="P:protein ubiquitination"/>
    <property type="evidence" value="ECO:0007669"/>
    <property type="project" value="TreeGrafter"/>
</dbReference>
<keyword evidence="8" id="KW-1185">Reference proteome</keyword>
<dbReference type="InterPro" id="IPR011016">
    <property type="entry name" value="Znf_RING-CH"/>
</dbReference>
<sequence>MSCPICSKSFEAEDTYPRRFIISCCENNFHLHCLESLILRGGVVCPACQRPLTKFDKWIVCQQSQNDEFCGICQLSDSYIEQFGKCKHRYHRTCLAKWVSERQNTSYQCPQCRAPITEVAVLENWQRQMNGRAILNFFVSKDYQYIESHLTDNLYKLFLKYYKNIEMLEFTNKILPNSWTLEQILTYFWEHHRSEIDSESAKMLKSKVREIHDCDWECDSGYRKCLVQTWRFEGDHGESIESINPSLAPTVRASSPVNWDEYIEVMQARLPSPYADMYPPPQVFSRSMVMNAMLPTHDSQNTLPANASVSPNVERRIHDLADQVERERDMFARAMTRHLNSGEDRLESSYPSYTHPEPEPENFTNLQREAIEYIARHWRSDDSSRSPRNFSDN</sequence>
<dbReference type="SUPFAM" id="SSF57850">
    <property type="entry name" value="RING/U-box"/>
    <property type="match status" value="2"/>
</dbReference>
<feature type="domain" description="RING-type" evidence="6">
    <location>
        <begin position="3"/>
        <end position="49"/>
    </location>
</feature>
<evidence type="ECO:0000256" key="5">
    <source>
        <dbReference type="SAM" id="MobiDB-lite"/>
    </source>
</evidence>
<dbReference type="SMART" id="SM00249">
    <property type="entry name" value="PHD"/>
    <property type="match status" value="2"/>
</dbReference>
<name>A0AAV4PXM6_9ARAC</name>
<dbReference type="SMART" id="SM00744">
    <property type="entry name" value="RINGv"/>
    <property type="match status" value="1"/>
</dbReference>
<dbReference type="InterPro" id="IPR001841">
    <property type="entry name" value="Znf_RING"/>
</dbReference>
<evidence type="ECO:0000259" key="6">
    <source>
        <dbReference type="PROSITE" id="PS50089"/>
    </source>
</evidence>